<comment type="similarity">
    <text evidence="1">Belongs to the TolB family.</text>
</comment>
<sequence>MKPSIILLFCMLTVNSFAQKSIGIFQSCKDIGSPKLTGSASYDESTQTYTIRGSGYNIWFERDEFNYLYNKLKGDFILTANFEFVGAGTDPHRKIGWMVRASEDANAVHSSAVLHGDGMTVLQWRVLRGAFMRDPEDEIFSPKPNYSILQVERSGKTIIFRAAHPGEPLQVIGSQVMEGLPEEVLAGLFICSHNPDVVETAKIWNVRIDQPVATLYNPDKQGWLGCRMEILNVFDGKRKIILEKDGRFEAPNWMPDGKKLLFNMDGNIYKMPVEGGEIEKLNMGNINRSNNDHVISFDGKMLGISSHREGLNGGGSTVYVLPLEGGTPQLVTEDTPSYLHGWAPNNKEVVYVAQRNGSNIYNIYKNSIKGGNEVALTNNKKGEHVDGCEYSPDGRYIYYNGSQSGTMQLWRMKPDGTEKEQLTFDQYNNWFPHISPDGKWIAFITFEADIEFNSHPSYKRVMLRLMPVSGGAPKVIAYLYGGQGTINVPSWSPDSKHIAFVSNSGKSK</sequence>
<keyword evidence="2" id="KW-0732">Signal</keyword>
<reference evidence="3" key="1">
    <citation type="journal article" date="2020" name="Int. J. Syst. Evol. Microbiol.">
        <title>Aquipluma nitroreducens gen. nov. sp. nov., a novel facultatively anaerobic bacterium isolated from a freshwater lake.</title>
        <authorList>
            <person name="Watanabe M."/>
            <person name="Kojima H."/>
            <person name="Fukui M."/>
        </authorList>
    </citation>
    <scope>NUCLEOTIDE SEQUENCE</scope>
    <source>
        <strain evidence="3">MeG22</strain>
    </source>
</reference>
<accession>A0A5K7SH01</accession>
<dbReference type="Gene3D" id="2.120.10.30">
    <property type="entry name" value="TolB, C-terminal domain"/>
    <property type="match status" value="1"/>
</dbReference>
<gene>
    <name evidence="3" type="ORF">AQPE_4707</name>
</gene>
<dbReference type="InterPro" id="IPR011042">
    <property type="entry name" value="6-blade_b-propeller_TolB-like"/>
</dbReference>
<dbReference type="Pfam" id="PF07676">
    <property type="entry name" value="PD40"/>
    <property type="match status" value="4"/>
</dbReference>
<dbReference type="KEGG" id="anf:AQPE_4707"/>
<dbReference type="SUPFAM" id="SSF82171">
    <property type="entry name" value="DPP6 N-terminal domain-like"/>
    <property type="match status" value="1"/>
</dbReference>
<evidence type="ECO:0000256" key="2">
    <source>
        <dbReference type="SAM" id="SignalP"/>
    </source>
</evidence>
<organism evidence="3 4">
    <name type="scientific">Aquipluma nitroreducens</name>
    <dbReference type="NCBI Taxonomy" id="2010828"/>
    <lineage>
        <taxon>Bacteria</taxon>
        <taxon>Pseudomonadati</taxon>
        <taxon>Bacteroidota</taxon>
        <taxon>Bacteroidia</taxon>
        <taxon>Marinilabiliales</taxon>
        <taxon>Prolixibacteraceae</taxon>
        <taxon>Aquipluma</taxon>
    </lineage>
</organism>
<name>A0A5K7SH01_9BACT</name>
<evidence type="ECO:0000313" key="3">
    <source>
        <dbReference type="EMBL" id="BBE20514.1"/>
    </source>
</evidence>
<feature type="chain" id="PRO_5024356627" evidence="2">
    <location>
        <begin position="19"/>
        <end position="508"/>
    </location>
</feature>
<feature type="signal peptide" evidence="2">
    <location>
        <begin position="1"/>
        <end position="18"/>
    </location>
</feature>
<dbReference type="EMBL" id="AP018694">
    <property type="protein sequence ID" value="BBE20514.1"/>
    <property type="molecule type" value="Genomic_DNA"/>
</dbReference>
<protein>
    <submittedName>
        <fullName evidence="3">TolB protein, periplasmic protein</fullName>
    </submittedName>
</protein>
<evidence type="ECO:0000313" key="4">
    <source>
        <dbReference type="Proteomes" id="UP001193389"/>
    </source>
</evidence>
<keyword evidence="4" id="KW-1185">Reference proteome</keyword>
<dbReference type="PANTHER" id="PTHR36842">
    <property type="entry name" value="PROTEIN TOLB HOMOLOG"/>
    <property type="match status" value="1"/>
</dbReference>
<dbReference type="AlphaFoldDB" id="A0A5K7SH01"/>
<dbReference type="Proteomes" id="UP001193389">
    <property type="component" value="Chromosome"/>
</dbReference>
<dbReference type="InterPro" id="IPR011659">
    <property type="entry name" value="WD40"/>
</dbReference>
<evidence type="ECO:0000256" key="1">
    <source>
        <dbReference type="ARBA" id="ARBA00009820"/>
    </source>
</evidence>
<proteinExistence type="inferred from homology"/>
<dbReference type="RefSeq" id="WP_318348659.1">
    <property type="nucleotide sequence ID" value="NZ_AP018694.1"/>
</dbReference>
<dbReference type="PANTHER" id="PTHR36842:SF1">
    <property type="entry name" value="PROTEIN TOLB"/>
    <property type="match status" value="1"/>
</dbReference>